<accession>A0A8H3IAW5</accession>
<evidence type="ECO:0000313" key="5">
    <source>
        <dbReference type="EMBL" id="CAF9909500.1"/>
    </source>
</evidence>
<sequence>MLGLRRSPLSRKPSSSSNTATPQNKNIDEGTSSNAMANETPAAPAVNGSQNSNNANIDKPAVVAKEPKVSDSMVYEPVRKSNGLSNGTANRASDSMTQRSPTHTSTSKGWGESSITFSRDQQVTILQETVTTTRRKFVADFDHVEDDDIHSLTIEGFLQFIERQRLTHMPHRGSRWDKVLKWAEFFALQISGYSKAVKGFLGPSNAQALDKTFAVFYELGLSVSDLLRHDHLLHADEHIRVEVGQAFNDLLLLVRDVSIHYYAQVNAIFAGQVSLDFNSTFGAHIEAFHKRKSQITDAMWQFELGDDASVDLQTLRAWLRPRDRNLQTLVKNRLHAPGHRDEYTCEWFQRHLLDFSRSTEDGLLIVGPAGCGKSVLSRWIIERLQRPLGKKTYETLFFTIEADVPNETSSVAIAKHLLLQLLEKSVGDKFLFQNLVQAHDMSFSKDTSNLENSLWVSLDHALGRFASKHPLFVIIDGLDEVNGGEQNRKQVTDHLGMLAGKHTNIKSIVLARDPGPKPTKGKIQTFEITRDHTHNDCRHVAEHALHGYVHYQGQSEHAREAVVDQLVHATRSNFLSLLLTVKFLRQEKSSESFLKAVKVAKDAPKSLEEMIKKLVDTFDFSRPDTNHLLSWMLVAERPLTITEVKNLSQIDLSKKHSVDRKTDIKEDIKASLGALVIIDNGFVRFRHPAIRMFLLNVQKEGKKILTYQAAQADLAMRLLAYCRFNLTTSRDPALEMMAKTEVNQHFENHGLLEYAVRYWTMHFQASSMHTNADNFQLSTDFKAIFPSSTQLVLLEWTCWDSRIESLKSHELSRRIRTDVFTEKHGSVLQNLIACGSLYRKWSKITESSMCFYRASHIGQGILRENHAVTIGCTTTFLTITETIKVTTRTELATCKEGMLKYIINAYKHQHGKTHDLVIRYYKMLAQLYVDIREEHNAEVIWRELREIIITRHGKGSEEETSISEQLTIILKKGDKKGDVVEYEKGVFDVAMDLEVWDIRRIQMTIELAVSYEARGEYFLAEELYVTLWRRLTEQCHHPHHHHGVEIHIHTIDIVLEYVRFLRRRNRHEEASNVLICIWTEYEEYDFESETMFLRLKIVGELMRATSLLSVAISVFKKCLAWFKFHGKHEHTESCEVLISETMTEIISTTSKTTVSTTSTTTTTTETVIKALFESTMSSTTVTLETFTICKSLISYYMKLEQWSQCIEVTKRSLLLVWKTIISGRGTIALPKDFGSEAIDLAISLAICYDRSHQFHEAEEIYVRIYRASRNSCHIHDERLTRSYTVLIKFYEEHHHWHKMIEIYRELLVEYRKHLGNSHPLTIKTLYCLGSLCDDHGHGHAHEYYEEIITTLNRGSTVCHHDALDAMFFMFRYHYEGGHWHKLQTICKTLWLTWRDQHQGYKKFRADFIEVLYLRYRYVLEHHVHCEFSVLRDLTIEYRNTCIKIFGASATITIKASIELAQIYMKSEKHMHEAISIYEEASSIREATITTVKVSLTKTYVKVCSHNSVSKTTIERAVKVVLERFNSLKATFGCSHTETLTALRELVLLYVKLESHSMVVRMLLETTIEIIRKEKHSKTLHDAAKTMGSIYIACGMVEQGHEMIHEMRLQIITGSASTDKSSFKLDKSIGKICYVFLVTFEQIILGQMTISYSEIMADLLTETILYESFTRSINDKSHTEVVLARAASLRTFLVSRKRKAQIQVLEHQVHNVFVGKWGSSLKVRSEISLIFCISLLEELGSHDTHNVDVGHSACISSVAKVRSLLSKDHIQQAYEVALCALNFINQQHAYHQLQNIGYGFKLSALMAGRGLEKPLKSDVDPKLRSDMMELSRKIIHEVLQACKDSKIDFVRLQLRELNDLAGLLGEQQNHLDLEWLLKLLWSSREVQKNWSSSTIISIGRLYVQATYANKDHRSHAIRLCEDICYNLRRVWGSLDPKALEMSELLSQLYTTMGHYREAMGVHENILRLVVEGDDGDDRTVDTMASERVKMHVEWLKQSHLRLQGWDKSPATYKELVNAILRMDEYKHRPEWQGVRGPEHWDRKEPASESVGTFVAPTEWRFEDPETADNAHDGSKDSVIYNRSPRMGMKRATSNWGLNHFRHILNGDHEVHHGYGNGAGKKPEAAKPLILDGDDDGYESAAEEVQPKMFRMGADGVCV</sequence>
<dbReference type="InterPro" id="IPR054471">
    <property type="entry name" value="GPIID_WHD"/>
</dbReference>
<keyword evidence="6" id="KW-1185">Reference proteome</keyword>
<feature type="domain" description="GPI inositol-deacylase winged helix" evidence="3">
    <location>
        <begin position="624"/>
        <end position="699"/>
    </location>
</feature>
<evidence type="ECO:0000259" key="3">
    <source>
        <dbReference type="Pfam" id="PF22939"/>
    </source>
</evidence>
<dbReference type="Proteomes" id="UP000664534">
    <property type="component" value="Unassembled WGS sequence"/>
</dbReference>
<dbReference type="SUPFAM" id="SSF52540">
    <property type="entry name" value="P-loop containing nucleoside triphosphate hydrolases"/>
    <property type="match status" value="1"/>
</dbReference>
<dbReference type="EMBL" id="CAJPDT010000006">
    <property type="protein sequence ID" value="CAF9909500.1"/>
    <property type="molecule type" value="Genomic_DNA"/>
</dbReference>
<keyword evidence="1" id="KW-0677">Repeat</keyword>
<feature type="region of interest" description="Disordered" evidence="2">
    <location>
        <begin position="2112"/>
        <end position="2133"/>
    </location>
</feature>
<dbReference type="InterPro" id="IPR056884">
    <property type="entry name" value="NPHP3-like_N"/>
</dbReference>
<feature type="compositionally biased region" description="Polar residues" evidence="2">
    <location>
        <begin position="18"/>
        <end position="37"/>
    </location>
</feature>
<dbReference type="InterPro" id="IPR011990">
    <property type="entry name" value="TPR-like_helical_dom_sf"/>
</dbReference>
<feature type="compositionally biased region" description="Polar residues" evidence="2">
    <location>
        <begin position="47"/>
        <end position="56"/>
    </location>
</feature>
<feature type="compositionally biased region" description="Low complexity" evidence="2">
    <location>
        <begin position="1"/>
        <end position="17"/>
    </location>
</feature>
<dbReference type="Pfam" id="PF24883">
    <property type="entry name" value="NPHP3_N"/>
    <property type="match status" value="1"/>
</dbReference>
<evidence type="ECO:0000313" key="6">
    <source>
        <dbReference type="Proteomes" id="UP000664534"/>
    </source>
</evidence>
<gene>
    <name evidence="5" type="ORF">IMSHALPRED_008382</name>
</gene>
<protein>
    <recommendedName>
        <fullName evidence="7">NACHT domain-containing protein</fullName>
    </recommendedName>
</protein>
<feature type="compositionally biased region" description="Polar residues" evidence="2">
    <location>
        <begin position="82"/>
        <end position="113"/>
    </location>
</feature>
<evidence type="ECO:0008006" key="7">
    <source>
        <dbReference type="Google" id="ProtNLM"/>
    </source>
</evidence>
<comment type="caution">
    <text evidence="5">The sequence shown here is derived from an EMBL/GenBank/DDBJ whole genome shotgun (WGS) entry which is preliminary data.</text>
</comment>
<evidence type="ECO:0000259" key="4">
    <source>
        <dbReference type="Pfam" id="PF24883"/>
    </source>
</evidence>
<dbReference type="Gene3D" id="1.25.40.10">
    <property type="entry name" value="Tetratricopeptide repeat domain"/>
    <property type="match status" value="1"/>
</dbReference>
<dbReference type="OrthoDB" id="2546325at2759"/>
<feature type="region of interest" description="Disordered" evidence="2">
    <location>
        <begin position="1"/>
        <end position="113"/>
    </location>
</feature>
<name>A0A8H3IAW5_9LECA</name>
<dbReference type="InterPro" id="IPR027417">
    <property type="entry name" value="P-loop_NTPase"/>
</dbReference>
<dbReference type="Pfam" id="PF22939">
    <property type="entry name" value="WHD_GPIID"/>
    <property type="match status" value="1"/>
</dbReference>
<proteinExistence type="predicted"/>
<organism evidence="5 6">
    <name type="scientific">Imshaugia aleurites</name>
    <dbReference type="NCBI Taxonomy" id="172621"/>
    <lineage>
        <taxon>Eukaryota</taxon>
        <taxon>Fungi</taxon>
        <taxon>Dikarya</taxon>
        <taxon>Ascomycota</taxon>
        <taxon>Pezizomycotina</taxon>
        <taxon>Lecanoromycetes</taxon>
        <taxon>OSLEUM clade</taxon>
        <taxon>Lecanoromycetidae</taxon>
        <taxon>Lecanorales</taxon>
        <taxon>Lecanorineae</taxon>
        <taxon>Parmeliaceae</taxon>
        <taxon>Imshaugia</taxon>
    </lineage>
</organism>
<feature type="domain" description="Nephrocystin 3-like N-terminal" evidence="4">
    <location>
        <begin position="344"/>
        <end position="512"/>
    </location>
</feature>
<evidence type="ECO:0000256" key="1">
    <source>
        <dbReference type="ARBA" id="ARBA00022737"/>
    </source>
</evidence>
<dbReference type="PANTHER" id="PTHR10039">
    <property type="entry name" value="AMELOGENIN"/>
    <property type="match status" value="1"/>
</dbReference>
<dbReference type="SUPFAM" id="SSF48452">
    <property type="entry name" value="TPR-like"/>
    <property type="match status" value="1"/>
</dbReference>
<evidence type="ECO:0000256" key="2">
    <source>
        <dbReference type="SAM" id="MobiDB-lite"/>
    </source>
</evidence>
<dbReference type="Gene3D" id="3.40.50.300">
    <property type="entry name" value="P-loop containing nucleotide triphosphate hydrolases"/>
    <property type="match status" value="1"/>
</dbReference>
<reference evidence="5" key="1">
    <citation type="submission" date="2021-03" db="EMBL/GenBank/DDBJ databases">
        <authorList>
            <person name="Tagirdzhanova G."/>
        </authorList>
    </citation>
    <scope>NUCLEOTIDE SEQUENCE</scope>
</reference>